<keyword evidence="6 12" id="KW-0547">Nucleotide-binding</keyword>
<dbReference type="PROSITE" id="PS51698">
    <property type="entry name" value="U_BOX"/>
    <property type="match status" value="1"/>
</dbReference>
<dbReference type="PROSITE" id="PS50011">
    <property type="entry name" value="PROTEIN_KINASE_DOM"/>
    <property type="match status" value="1"/>
</dbReference>
<dbReference type="Gene3D" id="3.30.40.10">
    <property type="entry name" value="Zinc/RING finger domain, C3HC4 (zinc finger)"/>
    <property type="match status" value="1"/>
</dbReference>
<dbReference type="Pfam" id="PF00582">
    <property type="entry name" value="Usp"/>
    <property type="match status" value="1"/>
</dbReference>
<dbReference type="Pfam" id="PF07714">
    <property type="entry name" value="PK_Tyr_Ser-Thr"/>
    <property type="match status" value="1"/>
</dbReference>
<dbReference type="InterPro" id="IPR008271">
    <property type="entry name" value="Ser/Thr_kinase_AS"/>
</dbReference>
<dbReference type="GO" id="GO:0016567">
    <property type="term" value="P:protein ubiquitination"/>
    <property type="evidence" value="ECO:0007669"/>
    <property type="project" value="UniProtKB-UniPathway"/>
</dbReference>
<comment type="catalytic activity">
    <reaction evidence="10">
        <text>L-threonyl-[protein] + ATP = O-phospho-L-threonyl-[protein] + ADP + H(+)</text>
        <dbReference type="Rhea" id="RHEA:46608"/>
        <dbReference type="Rhea" id="RHEA-COMP:11060"/>
        <dbReference type="Rhea" id="RHEA-COMP:11605"/>
        <dbReference type="ChEBI" id="CHEBI:15378"/>
        <dbReference type="ChEBI" id="CHEBI:30013"/>
        <dbReference type="ChEBI" id="CHEBI:30616"/>
        <dbReference type="ChEBI" id="CHEBI:61977"/>
        <dbReference type="ChEBI" id="CHEBI:456216"/>
        <dbReference type="EC" id="2.7.11.1"/>
    </reaction>
</comment>
<keyword evidence="7" id="KW-0418">Kinase</keyword>
<dbReference type="CDD" id="cd16655">
    <property type="entry name" value="RING-Ubox_WDSUB1-like"/>
    <property type="match status" value="1"/>
</dbReference>
<comment type="pathway">
    <text evidence="3">Protein modification; protein ubiquitination.</text>
</comment>
<name>A0A2P2MWT4_RHIMU</name>
<dbReference type="EMBL" id="GGEC01054184">
    <property type="protein sequence ID" value="MBX34668.1"/>
    <property type="molecule type" value="Transcribed_RNA"/>
</dbReference>
<dbReference type="InterPro" id="IPR003613">
    <property type="entry name" value="Ubox_domain"/>
</dbReference>
<organism evidence="15">
    <name type="scientific">Rhizophora mucronata</name>
    <name type="common">Asiatic mangrove</name>
    <dbReference type="NCBI Taxonomy" id="61149"/>
    <lineage>
        <taxon>Eukaryota</taxon>
        <taxon>Viridiplantae</taxon>
        <taxon>Streptophyta</taxon>
        <taxon>Embryophyta</taxon>
        <taxon>Tracheophyta</taxon>
        <taxon>Spermatophyta</taxon>
        <taxon>Magnoliopsida</taxon>
        <taxon>eudicotyledons</taxon>
        <taxon>Gunneridae</taxon>
        <taxon>Pentapetalae</taxon>
        <taxon>rosids</taxon>
        <taxon>fabids</taxon>
        <taxon>Malpighiales</taxon>
        <taxon>Rhizophoraceae</taxon>
        <taxon>Rhizophora</taxon>
    </lineage>
</organism>
<dbReference type="Gene3D" id="3.30.200.20">
    <property type="entry name" value="Phosphorylase Kinase, domain 1"/>
    <property type="match status" value="1"/>
</dbReference>
<evidence type="ECO:0000256" key="2">
    <source>
        <dbReference type="ARBA" id="ARBA00003861"/>
    </source>
</evidence>
<dbReference type="InterPro" id="IPR013083">
    <property type="entry name" value="Znf_RING/FYVE/PHD"/>
</dbReference>
<evidence type="ECO:0000259" key="14">
    <source>
        <dbReference type="PROSITE" id="PS51698"/>
    </source>
</evidence>
<comment type="catalytic activity">
    <reaction evidence="1">
        <text>S-ubiquitinyl-[E2 ubiquitin-conjugating enzyme]-L-cysteine + [acceptor protein]-L-lysine = [E2 ubiquitin-conjugating enzyme]-L-cysteine + N(6)-ubiquitinyl-[acceptor protein]-L-lysine.</text>
        <dbReference type="EC" id="2.3.2.27"/>
    </reaction>
</comment>
<dbReference type="FunFam" id="1.10.510.10:FF:001023">
    <property type="entry name" value="Os07g0541700 protein"/>
    <property type="match status" value="1"/>
</dbReference>
<dbReference type="UniPathway" id="UPA00143"/>
<proteinExistence type="predicted"/>
<dbReference type="GO" id="GO:0004674">
    <property type="term" value="F:protein serine/threonine kinase activity"/>
    <property type="evidence" value="ECO:0007669"/>
    <property type="project" value="UniProtKB-KW"/>
</dbReference>
<comment type="catalytic activity">
    <reaction evidence="11">
        <text>L-seryl-[protein] + ATP = O-phospho-L-seryl-[protein] + ADP + H(+)</text>
        <dbReference type="Rhea" id="RHEA:17989"/>
        <dbReference type="Rhea" id="RHEA-COMP:9863"/>
        <dbReference type="Rhea" id="RHEA-COMP:11604"/>
        <dbReference type="ChEBI" id="CHEBI:15378"/>
        <dbReference type="ChEBI" id="CHEBI:29999"/>
        <dbReference type="ChEBI" id="CHEBI:30616"/>
        <dbReference type="ChEBI" id="CHEBI:83421"/>
        <dbReference type="ChEBI" id="CHEBI:456216"/>
        <dbReference type="EC" id="2.7.11.1"/>
    </reaction>
</comment>
<dbReference type="SUPFAM" id="SSF52402">
    <property type="entry name" value="Adenine nucleotide alpha hydrolases-like"/>
    <property type="match status" value="1"/>
</dbReference>
<evidence type="ECO:0000256" key="9">
    <source>
        <dbReference type="ARBA" id="ARBA00022840"/>
    </source>
</evidence>
<sequence length="763" mass="84970">MVSVAVAVNTGAGVAGRGSKRAVRWAVKNLLPKADRFILVHVMPTITSIPTPSGERIPIEEVDENVVAMYVQEVKLKSQEDIFLAFKKLCSSQKVEALVLEDGDPATGLLRYVCQSGIHSLVLGSCSWKHLLRKLRGPGVPATVLKSAPVGCDIRVVSKYGITSKSADSSLIGVTETSSQTFGQNEYIKGSICMNGQVTESYSSPVKPKVSKSLEAPSLLDSNLLDLQAFRHMESSMGACLSVERFEKDSRNNLLAVTSKRCDSTALTETDQSYVQAEIEQLRLELQNTVTLYEKACEELIHTQNKVQLVSSQFLEEAGRVSTALAREETLRKIAAEQKARYMLAIKEVEEAKGLFAREAYGRQIAEMNALREASEKQKLVDALFSSDKRYRRYTKEEIELATDFFSERSLIGEGGYGKVYKCSLDHTPAAVKVLSADTVSKKEEFLQEVEVLSQLHHPHLLLLLGACPEIGCLIYEYLENGSLEEFIFQRNGKPPLPWFDRFRIVFEVACGLAFLHNSKPEPVVHRDLKPGNILLDRNYVSKIGDVGLAKLVSDIVPDNITEYRDSMLAGTIHYMDPEYQRTGTVRPKSDLYAFGIIILQLLTARGPNGLTFMAENAITNGSFAGVLDASITDWPLAETEELAQIALKCTRLRCRDRPDLDTEVLPVLLKLVDVAAASMKVERSNAYAPNHYFCPILQEIMDNPYIAADGFTYEHRAIKAWLVKHNVSPVTNLRLQHSIVIPNHTLRSAIQEWRSRIDFQVP</sequence>
<comment type="function">
    <text evidence="2">Functions as an E3 ubiquitin ligase.</text>
</comment>
<evidence type="ECO:0000256" key="1">
    <source>
        <dbReference type="ARBA" id="ARBA00000900"/>
    </source>
</evidence>
<dbReference type="InterPro" id="IPR001245">
    <property type="entry name" value="Ser-Thr/Tyr_kinase_cat_dom"/>
</dbReference>
<dbReference type="CDD" id="cd01989">
    <property type="entry name" value="USP_STK_Ubox_N"/>
    <property type="match status" value="1"/>
</dbReference>
<dbReference type="PROSITE" id="PS00108">
    <property type="entry name" value="PROTEIN_KINASE_ST"/>
    <property type="match status" value="1"/>
</dbReference>
<evidence type="ECO:0000256" key="5">
    <source>
        <dbReference type="ARBA" id="ARBA00022679"/>
    </source>
</evidence>
<dbReference type="SMART" id="SM00504">
    <property type="entry name" value="Ubox"/>
    <property type="match status" value="1"/>
</dbReference>
<evidence type="ECO:0000256" key="3">
    <source>
        <dbReference type="ARBA" id="ARBA00004906"/>
    </source>
</evidence>
<feature type="domain" description="Protein kinase" evidence="13">
    <location>
        <begin position="406"/>
        <end position="669"/>
    </location>
</feature>
<dbReference type="InterPro" id="IPR014729">
    <property type="entry name" value="Rossmann-like_a/b/a_fold"/>
</dbReference>
<dbReference type="InterPro" id="IPR006016">
    <property type="entry name" value="UspA"/>
</dbReference>
<evidence type="ECO:0000313" key="15">
    <source>
        <dbReference type="EMBL" id="MBX34668.1"/>
    </source>
</evidence>
<dbReference type="Pfam" id="PF04564">
    <property type="entry name" value="U-box"/>
    <property type="match status" value="1"/>
</dbReference>
<dbReference type="InterPro" id="IPR017441">
    <property type="entry name" value="Protein_kinase_ATP_BS"/>
</dbReference>
<protein>
    <submittedName>
        <fullName evidence="15">U-box domain-containing protein 34 isoform X1</fullName>
    </submittedName>
</protein>
<dbReference type="InterPro" id="IPR051348">
    <property type="entry name" value="U-box_ubiquitin_ligases"/>
</dbReference>
<dbReference type="AlphaFoldDB" id="A0A2P2MWT4"/>
<dbReference type="PANTHER" id="PTHR45647:SF65">
    <property type="entry name" value="U-BOX DOMAIN-CONTAINING PROTEIN KINASE FAMILY PROTEIN"/>
    <property type="match status" value="1"/>
</dbReference>
<keyword evidence="4" id="KW-0723">Serine/threonine-protein kinase</keyword>
<dbReference type="Gene3D" id="3.40.50.620">
    <property type="entry name" value="HUPs"/>
    <property type="match status" value="1"/>
</dbReference>
<dbReference type="InterPro" id="IPR000719">
    <property type="entry name" value="Prot_kinase_dom"/>
</dbReference>
<dbReference type="SMART" id="SM00220">
    <property type="entry name" value="S_TKc"/>
    <property type="match status" value="1"/>
</dbReference>
<keyword evidence="9 12" id="KW-0067">ATP-binding</keyword>
<accession>A0A2P2MWT4</accession>
<evidence type="ECO:0000256" key="12">
    <source>
        <dbReference type="PROSITE-ProRule" id="PRU10141"/>
    </source>
</evidence>
<evidence type="ECO:0000256" key="8">
    <source>
        <dbReference type="ARBA" id="ARBA00022786"/>
    </source>
</evidence>
<dbReference type="Gene3D" id="1.10.510.10">
    <property type="entry name" value="Transferase(Phosphotransferase) domain 1"/>
    <property type="match status" value="1"/>
</dbReference>
<dbReference type="PROSITE" id="PS00107">
    <property type="entry name" value="PROTEIN_KINASE_ATP"/>
    <property type="match status" value="1"/>
</dbReference>
<reference evidence="15" key="1">
    <citation type="submission" date="2018-02" db="EMBL/GenBank/DDBJ databases">
        <title>Rhizophora mucronata_Transcriptome.</title>
        <authorList>
            <person name="Meera S.P."/>
            <person name="Sreeshan A."/>
            <person name="Augustine A."/>
        </authorList>
    </citation>
    <scope>NUCLEOTIDE SEQUENCE</scope>
    <source>
        <tissue evidence="15">Leaf</tissue>
    </source>
</reference>
<dbReference type="SUPFAM" id="SSF56112">
    <property type="entry name" value="Protein kinase-like (PK-like)"/>
    <property type="match status" value="1"/>
</dbReference>
<evidence type="ECO:0000256" key="10">
    <source>
        <dbReference type="ARBA" id="ARBA00047899"/>
    </source>
</evidence>
<dbReference type="SUPFAM" id="SSF57850">
    <property type="entry name" value="RING/U-box"/>
    <property type="match status" value="1"/>
</dbReference>
<keyword evidence="8" id="KW-0833">Ubl conjugation pathway</keyword>
<dbReference type="GO" id="GO:0005524">
    <property type="term" value="F:ATP binding"/>
    <property type="evidence" value="ECO:0007669"/>
    <property type="project" value="UniProtKB-UniRule"/>
</dbReference>
<evidence type="ECO:0000259" key="13">
    <source>
        <dbReference type="PROSITE" id="PS50011"/>
    </source>
</evidence>
<evidence type="ECO:0000256" key="6">
    <source>
        <dbReference type="ARBA" id="ARBA00022741"/>
    </source>
</evidence>
<dbReference type="InterPro" id="IPR011009">
    <property type="entry name" value="Kinase-like_dom_sf"/>
</dbReference>
<evidence type="ECO:0000256" key="4">
    <source>
        <dbReference type="ARBA" id="ARBA00022527"/>
    </source>
</evidence>
<evidence type="ECO:0000256" key="7">
    <source>
        <dbReference type="ARBA" id="ARBA00022777"/>
    </source>
</evidence>
<feature type="binding site" evidence="12">
    <location>
        <position position="433"/>
    </location>
    <ligand>
        <name>ATP</name>
        <dbReference type="ChEBI" id="CHEBI:30616"/>
    </ligand>
</feature>
<keyword evidence="5" id="KW-0808">Transferase</keyword>
<dbReference type="PANTHER" id="PTHR45647">
    <property type="entry name" value="OS02G0152300 PROTEIN"/>
    <property type="match status" value="1"/>
</dbReference>
<feature type="domain" description="U-box" evidence="14">
    <location>
        <begin position="688"/>
        <end position="761"/>
    </location>
</feature>
<evidence type="ECO:0000256" key="11">
    <source>
        <dbReference type="ARBA" id="ARBA00048679"/>
    </source>
</evidence>
<dbReference type="GO" id="GO:0061630">
    <property type="term" value="F:ubiquitin protein ligase activity"/>
    <property type="evidence" value="ECO:0007669"/>
    <property type="project" value="UniProtKB-EC"/>
</dbReference>